<dbReference type="SUPFAM" id="SSF141000">
    <property type="entry name" value="Glu-tRNAGln amidotransferase C subunit"/>
    <property type="match status" value="1"/>
</dbReference>
<evidence type="ECO:0000313" key="3">
    <source>
        <dbReference type="Proteomes" id="UP000176881"/>
    </source>
</evidence>
<reference evidence="2 3" key="1">
    <citation type="journal article" date="2016" name="Nat. Commun.">
        <title>Thousands of microbial genomes shed light on interconnected biogeochemical processes in an aquifer system.</title>
        <authorList>
            <person name="Anantharaman K."/>
            <person name="Brown C.T."/>
            <person name="Hug L.A."/>
            <person name="Sharon I."/>
            <person name="Castelle C.J."/>
            <person name="Probst A.J."/>
            <person name="Thomas B.C."/>
            <person name="Singh A."/>
            <person name="Wilkins M.J."/>
            <person name="Karaoz U."/>
            <person name="Brodie E.L."/>
            <person name="Williams K.H."/>
            <person name="Hubbard S.S."/>
            <person name="Banfield J.F."/>
        </authorList>
    </citation>
    <scope>NUCLEOTIDE SEQUENCE [LARGE SCALE GENOMIC DNA]</scope>
</reference>
<feature type="region of interest" description="Disordered" evidence="1">
    <location>
        <begin position="51"/>
        <end position="71"/>
    </location>
</feature>
<comment type="caution">
    <text evidence="2">The sequence shown here is derived from an EMBL/GenBank/DDBJ whole genome shotgun (WGS) entry which is preliminary data.</text>
</comment>
<dbReference type="EMBL" id="MHSN01000009">
    <property type="protein sequence ID" value="OHA45291.1"/>
    <property type="molecule type" value="Genomic_DNA"/>
</dbReference>
<name>A0A1G2PCG5_9BACT</name>
<gene>
    <name evidence="2" type="ORF">A3G59_01855</name>
</gene>
<dbReference type="Proteomes" id="UP000176881">
    <property type="component" value="Unassembled WGS sequence"/>
</dbReference>
<evidence type="ECO:0008006" key="4">
    <source>
        <dbReference type="Google" id="ProtNLM"/>
    </source>
</evidence>
<dbReference type="InterPro" id="IPR036113">
    <property type="entry name" value="Asp/Glu-ADT_sf_sub_c"/>
</dbReference>
<proteinExistence type="predicted"/>
<dbReference type="AlphaFoldDB" id="A0A1G2PCG5"/>
<organism evidence="2 3">
    <name type="scientific">Candidatus Taylorbacteria bacterium RIFCSPLOWO2_12_FULL_47_20</name>
    <dbReference type="NCBI Taxonomy" id="1802335"/>
    <lineage>
        <taxon>Bacteria</taxon>
        <taxon>Candidatus Tayloriibacteriota</taxon>
    </lineage>
</organism>
<protein>
    <recommendedName>
        <fullName evidence="4">Aspartyl/glutamyl-tRNA(Asn/Gln) amidotransferase subunit C</fullName>
    </recommendedName>
</protein>
<dbReference type="Pfam" id="PF02686">
    <property type="entry name" value="GatC"/>
    <property type="match status" value="1"/>
</dbReference>
<sequence>MLSKKDIDNLAQLSRLDISPEEKTRMEKEVDSILDYVGELRSVVSAKSLKDKVKSAGNPRNVMREDTPLRSSLSGREDLLSAAPDREDGFVKVKKIL</sequence>
<dbReference type="NCBIfam" id="TIGR00135">
    <property type="entry name" value="gatC"/>
    <property type="match status" value="1"/>
</dbReference>
<evidence type="ECO:0000313" key="2">
    <source>
        <dbReference type="EMBL" id="OHA45291.1"/>
    </source>
</evidence>
<dbReference type="STRING" id="1802335.A3G59_01855"/>
<dbReference type="Gene3D" id="1.10.20.60">
    <property type="entry name" value="Glu-tRNAGln amidotransferase C subunit, N-terminal domain"/>
    <property type="match status" value="1"/>
</dbReference>
<evidence type="ECO:0000256" key="1">
    <source>
        <dbReference type="SAM" id="MobiDB-lite"/>
    </source>
</evidence>
<accession>A0A1G2PCG5</accession>
<dbReference type="InterPro" id="IPR003837">
    <property type="entry name" value="GatC"/>
</dbReference>
<dbReference type="GO" id="GO:0006450">
    <property type="term" value="P:regulation of translational fidelity"/>
    <property type="evidence" value="ECO:0007669"/>
    <property type="project" value="InterPro"/>
</dbReference>